<keyword evidence="2" id="KW-0336">GPI-anchor</keyword>
<organism evidence="7 8">
    <name type="scientific">Phocoena sinus</name>
    <name type="common">Vaquita</name>
    <dbReference type="NCBI Taxonomy" id="42100"/>
    <lineage>
        <taxon>Eukaryota</taxon>
        <taxon>Metazoa</taxon>
        <taxon>Chordata</taxon>
        <taxon>Craniata</taxon>
        <taxon>Vertebrata</taxon>
        <taxon>Euteleostomi</taxon>
        <taxon>Mammalia</taxon>
        <taxon>Eutheria</taxon>
        <taxon>Laurasiatheria</taxon>
        <taxon>Artiodactyla</taxon>
        <taxon>Whippomorpha</taxon>
        <taxon>Cetacea</taxon>
        <taxon>Odontoceti</taxon>
        <taxon>Phocoenidae</taxon>
        <taxon>Phocoena</taxon>
    </lineage>
</organism>
<keyword evidence="3 5" id="KW-0732">Signal</keyword>
<dbReference type="Pfam" id="PF00087">
    <property type="entry name" value="Toxin_TOLIP"/>
    <property type="match status" value="1"/>
</dbReference>
<dbReference type="PANTHER" id="PTHR16983">
    <property type="entry name" value="UPAR/LY6 DOMAIN-CONTAINING PROTEIN"/>
    <property type="match status" value="1"/>
</dbReference>
<accession>A0A8C9BM66</accession>
<feature type="compositionally biased region" description="Basic and acidic residues" evidence="4">
    <location>
        <begin position="144"/>
        <end position="156"/>
    </location>
</feature>
<evidence type="ECO:0000259" key="6">
    <source>
        <dbReference type="Pfam" id="PF00087"/>
    </source>
</evidence>
<dbReference type="FunFam" id="2.10.60.10:FF:000003">
    <property type="entry name" value="lymphocyte antigen 6E isoform X1"/>
    <property type="match status" value="1"/>
</dbReference>
<dbReference type="GO" id="GO:0030550">
    <property type="term" value="F:acetylcholine receptor inhibitor activity"/>
    <property type="evidence" value="ECO:0007669"/>
    <property type="project" value="TreeGrafter"/>
</dbReference>
<evidence type="ECO:0000313" key="8">
    <source>
        <dbReference type="Proteomes" id="UP000694554"/>
    </source>
</evidence>
<evidence type="ECO:0000256" key="5">
    <source>
        <dbReference type="SAM" id="SignalP"/>
    </source>
</evidence>
<dbReference type="GO" id="GO:0098552">
    <property type="term" value="C:side of membrane"/>
    <property type="evidence" value="ECO:0007669"/>
    <property type="project" value="UniProtKB-KW"/>
</dbReference>
<dbReference type="InterPro" id="IPR051110">
    <property type="entry name" value="Ly-6/neurotoxin-like_GPI-ap"/>
</dbReference>
<feature type="signal peptide" evidence="5">
    <location>
        <begin position="1"/>
        <end position="20"/>
    </location>
</feature>
<protein>
    <recommendedName>
        <fullName evidence="6">Snake toxin/toxin-like domain-containing protein</fullName>
    </recommendedName>
</protein>
<dbReference type="GO" id="GO:0005886">
    <property type="term" value="C:plasma membrane"/>
    <property type="evidence" value="ECO:0007669"/>
    <property type="project" value="UniProtKB-SubCell"/>
</dbReference>
<reference evidence="7" key="2">
    <citation type="submission" date="2025-08" db="UniProtKB">
        <authorList>
            <consortium name="Ensembl"/>
        </authorList>
    </citation>
    <scope>IDENTIFICATION</scope>
</reference>
<feature type="region of interest" description="Disordered" evidence="4">
    <location>
        <begin position="137"/>
        <end position="156"/>
    </location>
</feature>
<evidence type="ECO:0000313" key="7">
    <source>
        <dbReference type="Ensembl" id="ENSPSNP00000011939.1"/>
    </source>
</evidence>
<sequence length="156" mass="16329">MNVFLPVLLAALLGVERAHSLVCFSCVNKNSNWYCLRPTDRSDTDSYCVTTSASAGIGNVVDFGYTLSKRCSRICPIPASTSACQNRILGTCCEGHLVPGLPLSRPCPPAGAEDVLCGQACGPCALLGMGECVARSRPVSGGRDGSKRQDPGIHSP</sequence>
<evidence type="ECO:0000256" key="4">
    <source>
        <dbReference type="SAM" id="MobiDB-lite"/>
    </source>
</evidence>
<dbReference type="Ensembl" id="ENSPSNT00000013512.1">
    <property type="protein sequence ID" value="ENSPSNP00000011939.1"/>
    <property type="gene ID" value="ENSPSNG00000008795.1"/>
</dbReference>
<name>A0A8C9BM66_PHOSS</name>
<reference evidence="7" key="1">
    <citation type="submission" date="2019-08" db="EMBL/GenBank/DDBJ databases">
        <title>Phocoena sinus (Vaquita) genome, mPhoSin1, primary haplotype.</title>
        <authorList>
            <person name="Morin P."/>
            <person name="Mountcastle J."/>
            <person name="Fungtammasan C."/>
            <person name="Rhie A."/>
            <person name="Rojas-Bracho L."/>
            <person name="Smith C.R."/>
            <person name="Taylor B.L."/>
            <person name="Gulland F.M.D."/>
            <person name="Musser W."/>
            <person name="Houck M."/>
            <person name="Haase B."/>
            <person name="Paez S."/>
            <person name="Howe K."/>
            <person name="Torrance J."/>
            <person name="Formenti G."/>
            <person name="Phillippy A."/>
            <person name="Ryder O."/>
            <person name="Jarvis E.D."/>
            <person name="Fedrigo O."/>
        </authorList>
    </citation>
    <scope>NUCLEOTIDE SEQUENCE [LARGE SCALE GENOMIC DNA]</scope>
</reference>
<keyword evidence="2" id="KW-0449">Lipoprotein</keyword>
<keyword evidence="2" id="KW-0325">Glycoprotein</keyword>
<dbReference type="InterPro" id="IPR045860">
    <property type="entry name" value="Snake_toxin-like_sf"/>
</dbReference>
<comment type="subcellular location">
    <subcellularLocation>
        <location evidence="1">Cell membrane</location>
        <topology evidence="1">Lipid-anchor</topology>
        <topology evidence="1">GPI-anchor</topology>
    </subcellularLocation>
</comment>
<feature type="chain" id="PRO_5034011561" description="Snake toxin/toxin-like domain-containing protein" evidence="5">
    <location>
        <begin position="21"/>
        <end position="156"/>
    </location>
</feature>
<dbReference type="CDD" id="cd23543">
    <property type="entry name" value="TFP_LU_ECD_Ly6E"/>
    <property type="match status" value="1"/>
</dbReference>
<keyword evidence="2" id="KW-0472">Membrane</keyword>
<evidence type="ECO:0000256" key="1">
    <source>
        <dbReference type="ARBA" id="ARBA00004609"/>
    </source>
</evidence>
<keyword evidence="8" id="KW-1185">Reference proteome</keyword>
<dbReference type="GeneTree" id="ENSGT00940000169401"/>
<dbReference type="Gene3D" id="2.10.60.10">
    <property type="entry name" value="CD59"/>
    <property type="match status" value="1"/>
</dbReference>
<feature type="domain" description="Snake toxin/toxin-like" evidence="6">
    <location>
        <begin position="21"/>
        <end position="96"/>
    </location>
</feature>
<dbReference type="Proteomes" id="UP000694554">
    <property type="component" value="Chromosome 7"/>
</dbReference>
<reference evidence="7" key="3">
    <citation type="submission" date="2025-09" db="UniProtKB">
        <authorList>
            <consortium name="Ensembl"/>
        </authorList>
    </citation>
    <scope>IDENTIFICATION</scope>
</reference>
<proteinExistence type="predicted"/>
<evidence type="ECO:0000256" key="3">
    <source>
        <dbReference type="ARBA" id="ARBA00022729"/>
    </source>
</evidence>
<evidence type="ECO:0000256" key="2">
    <source>
        <dbReference type="ARBA" id="ARBA00022622"/>
    </source>
</evidence>
<dbReference type="AlphaFoldDB" id="A0A8C9BM66"/>
<dbReference type="InterPro" id="IPR035076">
    <property type="entry name" value="Toxin/TOLIP"/>
</dbReference>
<dbReference type="PANTHER" id="PTHR16983:SF13">
    <property type="entry name" value="LYMPHOCYTE ANTIGEN 6E"/>
    <property type="match status" value="1"/>
</dbReference>